<dbReference type="GO" id="GO:0005886">
    <property type="term" value="C:plasma membrane"/>
    <property type="evidence" value="ECO:0007669"/>
    <property type="project" value="UniProtKB-SubCell"/>
</dbReference>
<comment type="caution">
    <text evidence="16">The sequence shown here is derived from an EMBL/GenBank/DDBJ whole genome shotgun (WGS) entry which is preliminary data.</text>
</comment>
<keyword evidence="3" id="KW-0813">Transport</keyword>
<evidence type="ECO:0000256" key="8">
    <source>
        <dbReference type="ARBA" id="ARBA00023054"/>
    </source>
</evidence>
<evidence type="ECO:0000256" key="5">
    <source>
        <dbReference type="ARBA" id="ARBA00022692"/>
    </source>
</evidence>
<evidence type="ECO:0000313" key="17">
    <source>
        <dbReference type="Proteomes" id="UP001172102"/>
    </source>
</evidence>
<evidence type="ECO:0000313" key="16">
    <source>
        <dbReference type="EMBL" id="KAK0707574.1"/>
    </source>
</evidence>
<evidence type="ECO:0000256" key="9">
    <source>
        <dbReference type="ARBA" id="ARBA00023065"/>
    </source>
</evidence>
<evidence type="ECO:0000256" key="6">
    <source>
        <dbReference type="ARBA" id="ARBA00022882"/>
    </source>
</evidence>
<evidence type="ECO:0000256" key="11">
    <source>
        <dbReference type="ARBA" id="ARBA00023303"/>
    </source>
</evidence>
<sequence>MADNEDDALIQPLIGQRAESPESPFYSMYAHRRRQARALLSSNGKHYVVMALVALDVMAILTDIFIALAACDFDLEGEEWVPQVRQGLHIFSLVFSAVFLAELLFTVWAFGQQFFQDWFHCFDAIIIVASFIIDVVTRGIVEQIGSIVIVLRLWRFVKIVEELSLGASERIEETESKVDDLERENADLKTQIEVMRNERWEARGESQ</sequence>
<dbReference type="GO" id="GO:0030171">
    <property type="term" value="F:voltage-gated proton channel activity"/>
    <property type="evidence" value="ECO:0007669"/>
    <property type="project" value="InterPro"/>
</dbReference>
<feature type="transmembrane region" description="Helical" evidence="14">
    <location>
        <begin position="122"/>
        <end position="141"/>
    </location>
</feature>
<dbReference type="PANTHER" id="PTHR46480:SF1">
    <property type="entry name" value="VOLTAGE-GATED HYDROGEN CHANNEL 1"/>
    <property type="match status" value="1"/>
</dbReference>
<keyword evidence="11" id="KW-0407">Ion channel</keyword>
<organism evidence="16 17">
    <name type="scientific">Lasiosphaeris hirsuta</name>
    <dbReference type="NCBI Taxonomy" id="260670"/>
    <lineage>
        <taxon>Eukaryota</taxon>
        <taxon>Fungi</taxon>
        <taxon>Dikarya</taxon>
        <taxon>Ascomycota</taxon>
        <taxon>Pezizomycotina</taxon>
        <taxon>Sordariomycetes</taxon>
        <taxon>Sordariomycetidae</taxon>
        <taxon>Sordariales</taxon>
        <taxon>Lasiosphaeriaceae</taxon>
        <taxon>Lasiosphaeris</taxon>
    </lineage>
</organism>
<keyword evidence="5 14" id="KW-0812">Transmembrane</keyword>
<evidence type="ECO:0000256" key="1">
    <source>
        <dbReference type="ARBA" id="ARBA00004651"/>
    </source>
</evidence>
<evidence type="ECO:0000256" key="3">
    <source>
        <dbReference type="ARBA" id="ARBA00022448"/>
    </source>
</evidence>
<feature type="transmembrane region" description="Helical" evidence="14">
    <location>
        <begin position="47"/>
        <end position="70"/>
    </location>
</feature>
<dbReference type="GO" id="GO:0034702">
    <property type="term" value="C:monoatomic ion channel complex"/>
    <property type="evidence" value="ECO:0007669"/>
    <property type="project" value="UniProtKB-KW"/>
</dbReference>
<dbReference type="EMBL" id="JAUKUA010000006">
    <property type="protein sequence ID" value="KAK0707574.1"/>
    <property type="molecule type" value="Genomic_DNA"/>
</dbReference>
<reference evidence="16" key="1">
    <citation type="submission" date="2023-06" db="EMBL/GenBank/DDBJ databases">
        <title>Genome-scale phylogeny and comparative genomics of the fungal order Sordariales.</title>
        <authorList>
            <consortium name="Lawrence Berkeley National Laboratory"/>
            <person name="Hensen N."/>
            <person name="Bonometti L."/>
            <person name="Westerberg I."/>
            <person name="Brannstrom I.O."/>
            <person name="Guillou S."/>
            <person name="Cros-Aarteil S."/>
            <person name="Calhoun S."/>
            <person name="Haridas S."/>
            <person name="Kuo A."/>
            <person name="Mondo S."/>
            <person name="Pangilinan J."/>
            <person name="Riley R."/>
            <person name="Labutti K."/>
            <person name="Andreopoulos B."/>
            <person name="Lipzen A."/>
            <person name="Chen C."/>
            <person name="Yanf M."/>
            <person name="Daum C."/>
            <person name="Ng V."/>
            <person name="Clum A."/>
            <person name="Steindorff A."/>
            <person name="Ohm R."/>
            <person name="Martin F."/>
            <person name="Silar P."/>
            <person name="Natvig D."/>
            <person name="Lalanne C."/>
            <person name="Gautier V."/>
            <person name="Ament-Velasquez S.L."/>
            <person name="Kruys A."/>
            <person name="Hutchinson M.I."/>
            <person name="Powell A.J."/>
            <person name="Barry K."/>
            <person name="Miller A.N."/>
            <person name="Grigoriev I.V."/>
            <person name="Debuchy R."/>
            <person name="Gladieux P."/>
            <person name="Thoren M.H."/>
            <person name="Johannesson H."/>
        </authorList>
    </citation>
    <scope>NUCLEOTIDE SEQUENCE</scope>
    <source>
        <strain evidence="16">SMH4607-1</strain>
    </source>
</reference>
<keyword evidence="8 13" id="KW-0175">Coiled coil</keyword>
<protein>
    <recommendedName>
        <fullName evidence="2">Voltage-gated hydrogen channel 1</fullName>
    </recommendedName>
    <alternativeName>
        <fullName evidence="12">Hydrogen voltage-gated channel 1</fullName>
    </alternativeName>
</protein>
<dbReference type="InterPro" id="IPR005821">
    <property type="entry name" value="Ion_trans_dom"/>
</dbReference>
<keyword evidence="4" id="KW-1003">Cell membrane</keyword>
<dbReference type="InterPro" id="IPR031846">
    <property type="entry name" value="Hvcn1"/>
</dbReference>
<name>A0AA40A1Y2_9PEZI</name>
<evidence type="ECO:0000256" key="14">
    <source>
        <dbReference type="SAM" id="Phobius"/>
    </source>
</evidence>
<keyword evidence="7 14" id="KW-1133">Transmembrane helix</keyword>
<dbReference type="AlphaFoldDB" id="A0AA40A1Y2"/>
<evidence type="ECO:0000256" key="2">
    <source>
        <dbReference type="ARBA" id="ARBA00015897"/>
    </source>
</evidence>
<evidence type="ECO:0000256" key="10">
    <source>
        <dbReference type="ARBA" id="ARBA00023136"/>
    </source>
</evidence>
<keyword evidence="10 14" id="KW-0472">Membrane</keyword>
<keyword evidence="6" id="KW-0851">Voltage-gated channel</keyword>
<keyword evidence="17" id="KW-1185">Reference proteome</keyword>
<gene>
    <name evidence="16" type="ORF">B0H67DRAFT_647747</name>
</gene>
<evidence type="ECO:0000256" key="7">
    <source>
        <dbReference type="ARBA" id="ARBA00022989"/>
    </source>
</evidence>
<keyword evidence="9" id="KW-0406">Ion transport</keyword>
<dbReference type="Gene3D" id="1.20.120.350">
    <property type="entry name" value="Voltage-gated potassium channels. Chain C"/>
    <property type="match status" value="1"/>
</dbReference>
<dbReference type="CDD" id="cd14686">
    <property type="entry name" value="bZIP"/>
    <property type="match status" value="1"/>
</dbReference>
<dbReference type="Proteomes" id="UP001172102">
    <property type="component" value="Unassembled WGS sequence"/>
</dbReference>
<evidence type="ECO:0000256" key="4">
    <source>
        <dbReference type="ARBA" id="ARBA00022475"/>
    </source>
</evidence>
<feature type="coiled-coil region" evidence="13">
    <location>
        <begin position="164"/>
        <end position="198"/>
    </location>
</feature>
<evidence type="ECO:0000256" key="13">
    <source>
        <dbReference type="SAM" id="Coils"/>
    </source>
</evidence>
<evidence type="ECO:0000256" key="12">
    <source>
        <dbReference type="ARBA" id="ARBA00031989"/>
    </source>
</evidence>
<evidence type="ECO:0000259" key="15">
    <source>
        <dbReference type="Pfam" id="PF00520"/>
    </source>
</evidence>
<dbReference type="InterPro" id="IPR027359">
    <property type="entry name" value="Volt_channel_dom_sf"/>
</dbReference>
<feature type="domain" description="Ion transport" evidence="15">
    <location>
        <begin position="79"/>
        <end position="160"/>
    </location>
</feature>
<proteinExistence type="predicted"/>
<comment type="subcellular location">
    <subcellularLocation>
        <location evidence="1">Cell membrane</location>
        <topology evidence="1">Multi-pass membrane protein</topology>
    </subcellularLocation>
</comment>
<feature type="transmembrane region" description="Helical" evidence="14">
    <location>
        <begin position="90"/>
        <end position="110"/>
    </location>
</feature>
<dbReference type="Pfam" id="PF00520">
    <property type="entry name" value="Ion_trans"/>
    <property type="match status" value="1"/>
</dbReference>
<accession>A0AA40A1Y2</accession>
<dbReference type="PANTHER" id="PTHR46480">
    <property type="entry name" value="F20B24.22"/>
    <property type="match status" value="1"/>
</dbReference>